<sequence length="109" mass="12387">MVVSVVSLSDYNHGTRGVLILIPAHVNLAEEKLMLCDSDTWQEKDSERAEEHMGFEGSRAADMPAIATEYSRVTKWPSYRASADLFEEKEEETDEKSGQQKCLRLLRSH</sequence>
<evidence type="ECO:0000313" key="2">
    <source>
        <dbReference type="Proteomes" id="UP000712600"/>
    </source>
</evidence>
<evidence type="ECO:0000313" key="1">
    <source>
        <dbReference type="EMBL" id="KAF3511464.1"/>
    </source>
</evidence>
<protein>
    <submittedName>
        <fullName evidence="1">Uncharacterized protein</fullName>
    </submittedName>
</protein>
<dbReference type="EMBL" id="QGKX02001521">
    <property type="protein sequence ID" value="KAF3511464.1"/>
    <property type="molecule type" value="Genomic_DNA"/>
</dbReference>
<reference evidence="1" key="1">
    <citation type="submission" date="2019-12" db="EMBL/GenBank/DDBJ databases">
        <title>Genome sequencing and annotation of Brassica cretica.</title>
        <authorList>
            <person name="Studholme D.J."/>
            <person name="Sarris P."/>
        </authorList>
    </citation>
    <scope>NUCLEOTIDE SEQUENCE</scope>
    <source>
        <strain evidence="1">PFS-109/04</strain>
        <tissue evidence="1">Leaf</tissue>
    </source>
</reference>
<proteinExistence type="predicted"/>
<accession>A0A8S9P242</accession>
<dbReference type="AlphaFoldDB" id="A0A8S9P242"/>
<name>A0A8S9P242_BRACR</name>
<gene>
    <name evidence="1" type="ORF">F2Q69_00007673</name>
</gene>
<dbReference type="Proteomes" id="UP000712600">
    <property type="component" value="Unassembled WGS sequence"/>
</dbReference>
<comment type="caution">
    <text evidence="1">The sequence shown here is derived from an EMBL/GenBank/DDBJ whole genome shotgun (WGS) entry which is preliminary data.</text>
</comment>
<organism evidence="1 2">
    <name type="scientific">Brassica cretica</name>
    <name type="common">Mustard</name>
    <dbReference type="NCBI Taxonomy" id="69181"/>
    <lineage>
        <taxon>Eukaryota</taxon>
        <taxon>Viridiplantae</taxon>
        <taxon>Streptophyta</taxon>
        <taxon>Embryophyta</taxon>
        <taxon>Tracheophyta</taxon>
        <taxon>Spermatophyta</taxon>
        <taxon>Magnoliopsida</taxon>
        <taxon>eudicotyledons</taxon>
        <taxon>Gunneridae</taxon>
        <taxon>Pentapetalae</taxon>
        <taxon>rosids</taxon>
        <taxon>malvids</taxon>
        <taxon>Brassicales</taxon>
        <taxon>Brassicaceae</taxon>
        <taxon>Brassiceae</taxon>
        <taxon>Brassica</taxon>
    </lineage>
</organism>